<proteinExistence type="predicted"/>
<feature type="chain" id="PRO_5007467402" evidence="1">
    <location>
        <begin position="20"/>
        <end position="333"/>
    </location>
</feature>
<name>A0A135W619_9FLAO</name>
<dbReference type="AlphaFoldDB" id="A0A135W619"/>
<accession>A0A135W619</accession>
<reference evidence="2 3" key="2">
    <citation type="journal article" date="2016" name="Genome Announc.">
        <title>Draft Genome Sequence of a Biocontrol Rhizobacterium, Chryseobacterium kwangjuense Strain KJ1R5, Isolated from Pepper (Capsicum annuum).</title>
        <authorList>
            <person name="Jeong J.J."/>
            <person name="Park H."/>
            <person name="Park B.H."/>
            <person name="Mannaa M."/>
            <person name="Sang M.K."/>
            <person name="Choi I.G."/>
            <person name="Kim K.D."/>
        </authorList>
    </citation>
    <scope>NUCLEOTIDE SEQUENCE [LARGE SCALE GENOMIC DNA]</scope>
    <source>
        <strain evidence="2 3">KJ1R5</strain>
    </source>
</reference>
<reference evidence="3" key="1">
    <citation type="submission" date="2015-12" db="EMBL/GenBank/DDBJ databases">
        <title>Genome sequence of a biocontrol rhizobacterium Chryseobacterium kwangjuense strain KJ1R5 isolated from pepper (Capsicum annuum L.).</title>
        <authorList>
            <person name="Jeong J.-J."/>
            <person name="Park H."/>
            <person name="Mannaa M."/>
            <person name="Sang M.K."/>
            <person name="Choi I.-G."/>
            <person name="Kim K.D."/>
        </authorList>
    </citation>
    <scope>NUCLEOTIDE SEQUENCE [LARGE SCALE GENOMIC DNA]</scope>
    <source>
        <strain evidence="3">KJ1R5</strain>
    </source>
</reference>
<dbReference type="Proteomes" id="UP000070513">
    <property type="component" value="Unassembled WGS sequence"/>
</dbReference>
<comment type="caution">
    <text evidence="2">The sequence shown here is derived from an EMBL/GenBank/DDBJ whole genome shotgun (WGS) entry which is preliminary data.</text>
</comment>
<evidence type="ECO:0000313" key="2">
    <source>
        <dbReference type="EMBL" id="KXH80364.1"/>
    </source>
</evidence>
<evidence type="ECO:0000313" key="3">
    <source>
        <dbReference type="Proteomes" id="UP000070513"/>
    </source>
</evidence>
<feature type="signal peptide" evidence="1">
    <location>
        <begin position="1"/>
        <end position="19"/>
    </location>
</feature>
<organism evidence="2 3">
    <name type="scientific">Chryseobacterium kwangjuense</name>
    <dbReference type="NCBI Taxonomy" id="267125"/>
    <lineage>
        <taxon>Bacteria</taxon>
        <taxon>Pseudomonadati</taxon>
        <taxon>Bacteroidota</taxon>
        <taxon>Flavobacteriia</taxon>
        <taxon>Flavobacteriales</taxon>
        <taxon>Weeksellaceae</taxon>
        <taxon>Chryseobacterium group</taxon>
        <taxon>Chryseobacterium</taxon>
    </lineage>
</organism>
<gene>
    <name evidence="2" type="ORF">AU378_18255</name>
</gene>
<evidence type="ECO:0000256" key="1">
    <source>
        <dbReference type="SAM" id="SignalP"/>
    </source>
</evidence>
<sequence length="333" mass="34641">MKNKLFLLGLILISSASSAQIGINTPNPQNTFHVDGAKDNTPTGTPTAAQQANDFIITSNGSTGIGTTTPNASAILEINSPDKGILGPRISLTSATMQLSGNPNATGLLVYNTGPVLPSGYYFWNGSEWRVFNTSSSGGGGGNGPIASIENIAVMGPLTATTDNGRAGYALVITTPDGKFSVRTFIPSGSAFSTVNLQIRNNTTGNVEIISNGHYLWSGAGGYQQNQLRLPPGAWAGDNALSSSALIDATTGARIQTASTNPYWGDPETYAGGMPEQRIYAWTTNSGTDKVFYKMYYMMGSSSPASVGNATTCPGGTCSTTKAFFTIDQITAP</sequence>
<protein>
    <submittedName>
        <fullName evidence="2">Uncharacterized protein</fullName>
    </submittedName>
</protein>
<keyword evidence="1" id="KW-0732">Signal</keyword>
<dbReference type="OrthoDB" id="581140at2"/>
<dbReference type="RefSeq" id="WP_062652853.1">
    <property type="nucleotide sequence ID" value="NZ_LPUR01000017.1"/>
</dbReference>
<dbReference type="EMBL" id="LPUR01000017">
    <property type="protein sequence ID" value="KXH80364.1"/>
    <property type="molecule type" value="Genomic_DNA"/>
</dbReference>